<comment type="caution">
    <text evidence="1">The sequence shown here is derived from an EMBL/GenBank/DDBJ whole genome shotgun (WGS) entry which is preliminary data.</text>
</comment>
<reference evidence="1 2" key="1">
    <citation type="submission" date="2021-12" db="EMBL/GenBank/DDBJ databases">
        <title>High titer production of polyol ester of fatty acids by Rhodotorula paludigena BS15 towards product separation-free biomass refinery.</title>
        <authorList>
            <person name="Mano J."/>
            <person name="Ono H."/>
            <person name="Tanaka T."/>
            <person name="Naito K."/>
            <person name="Sushida H."/>
            <person name="Ike M."/>
            <person name="Tokuyasu K."/>
            <person name="Kitaoka M."/>
        </authorList>
    </citation>
    <scope>NUCLEOTIDE SEQUENCE [LARGE SCALE GENOMIC DNA]</scope>
    <source>
        <strain evidence="1 2">BS15</strain>
    </source>
</reference>
<organism evidence="1 2">
    <name type="scientific">Rhodotorula paludigena</name>
    <dbReference type="NCBI Taxonomy" id="86838"/>
    <lineage>
        <taxon>Eukaryota</taxon>
        <taxon>Fungi</taxon>
        <taxon>Dikarya</taxon>
        <taxon>Basidiomycota</taxon>
        <taxon>Pucciniomycotina</taxon>
        <taxon>Microbotryomycetes</taxon>
        <taxon>Sporidiobolales</taxon>
        <taxon>Sporidiobolaceae</taxon>
        <taxon>Rhodotorula</taxon>
    </lineage>
</organism>
<keyword evidence="2" id="KW-1185">Reference proteome</keyword>
<protein>
    <recommendedName>
        <fullName evidence="3">HNH nuclease domain-containing protein</fullName>
    </recommendedName>
</protein>
<name>A0AAV5GKV2_9BASI</name>
<dbReference type="Proteomes" id="UP001342314">
    <property type="component" value="Unassembled WGS sequence"/>
</dbReference>
<sequence>MPASTSSEITRSVLPQLHKLVALLEPSHSPWAFDAAADPLVKGRHGWAEATAVPYMQLDHDKKPKKCCAVVGAVPSIRLEAAHIVPANNGDKNFDILIAAGAVPDFAHHLMSSNRITLLYAEQRKSSNLAQTLPLHPQFDQFYARLESQPPTIRIAFSHFSDFETIVRMHPAELLPVTYLTQRNRYEVMRPQIADSGVEPLPPFILPISLNCLIFAMHRRIAQRTLATSELMEYSEPLSQLCGHLVRLWHCRDADESGLHNIIKEVQTLVRSTYVTSAYANFILDPAAHTLADLAVLELPSAPSNAIDSVWTLGKAENDHALAAWLERVACEQGETGQDGTGGDREGLFAGFTVGLEDKAGWVNASAQKVEQAD</sequence>
<dbReference type="EMBL" id="BQKY01000006">
    <property type="protein sequence ID" value="GJN90150.1"/>
    <property type="molecule type" value="Genomic_DNA"/>
</dbReference>
<proteinExistence type="predicted"/>
<evidence type="ECO:0000313" key="2">
    <source>
        <dbReference type="Proteomes" id="UP001342314"/>
    </source>
</evidence>
<evidence type="ECO:0008006" key="3">
    <source>
        <dbReference type="Google" id="ProtNLM"/>
    </source>
</evidence>
<dbReference type="AlphaFoldDB" id="A0AAV5GKV2"/>
<gene>
    <name evidence="1" type="ORF">Rhopal_003149-T1</name>
</gene>
<evidence type="ECO:0000313" key="1">
    <source>
        <dbReference type="EMBL" id="GJN90150.1"/>
    </source>
</evidence>
<accession>A0AAV5GKV2</accession>